<protein>
    <recommendedName>
        <fullName evidence="5 17">NADH-ubiquinone oxidoreductase chain 4</fullName>
        <ecNumber evidence="4 17">7.1.1.2</ecNumber>
    </recommendedName>
</protein>
<keyword evidence="15 17" id="KW-0472">Membrane</keyword>
<feature type="transmembrane region" description="Helical" evidence="17">
    <location>
        <begin position="182"/>
        <end position="204"/>
    </location>
</feature>
<evidence type="ECO:0000256" key="10">
    <source>
        <dbReference type="ARBA" id="ARBA00022982"/>
    </source>
</evidence>
<evidence type="ECO:0000259" key="20">
    <source>
        <dbReference type="Pfam" id="PF01059"/>
    </source>
</evidence>
<evidence type="ECO:0000256" key="3">
    <source>
        <dbReference type="ARBA" id="ARBA00009025"/>
    </source>
</evidence>
<evidence type="ECO:0000256" key="6">
    <source>
        <dbReference type="ARBA" id="ARBA00022448"/>
    </source>
</evidence>
<feature type="transmembrane region" description="Helical" evidence="17">
    <location>
        <begin position="273"/>
        <end position="295"/>
    </location>
</feature>
<comment type="function">
    <text evidence="1">Core subunit of the mitochondrial membrane respiratory chain NADH dehydrogenase (Complex I) that is believed to belong to the minimal assembly required for catalysis. Complex I functions in the transfer of electrons from NADH to the respiratory chain. The immediate electron acceptor for the enzyme is believed to be ubiquinone.</text>
</comment>
<feature type="domain" description="NADH:ubiquinone oxidoreductase chain 4 N-terminal" evidence="20">
    <location>
        <begin position="1"/>
        <end position="100"/>
    </location>
</feature>
<organism evidence="21">
    <name type="scientific">Ligia oceanica</name>
    <name type="common">Common sea slater</name>
    <name type="synonym">Oniscus oceanica</name>
    <dbReference type="NCBI Taxonomy" id="96856"/>
    <lineage>
        <taxon>Eukaryota</taxon>
        <taxon>Metazoa</taxon>
        <taxon>Ecdysozoa</taxon>
        <taxon>Arthropoda</taxon>
        <taxon>Crustacea</taxon>
        <taxon>Multicrustacea</taxon>
        <taxon>Malacostraca</taxon>
        <taxon>Eumalacostraca</taxon>
        <taxon>Peracarida</taxon>
        <taxon>Isopoda</taxon>
        <taxon>Oniscidea</taxon>
        <taxon>Diplocheta</taxon>
        <taxon>Ligiidae</taxon>
        <taxon>Ligia</taxon>
    </lineage>
</organism>
<dbReference type="AlphaFoldDB" id="Q09TF4"/>
<evidence type="ECO:0000313" key="21">
    <source>
        <dbReference type="EMBL" id="ABD95366.1"/>
    </source>
</evidence>
<feature type="chain" id="PRO_5004167772" description="NADH-ubiquinone oxidoreductase chain 4" evidence="18">
    <location>
        <begin position="22"/>
        <end position="444"/>
    </location>
</feature>
<dbReference type="Pfam" id="PF00361">
    <property type="entry name" value="Proton_antipo_M"/>
    <property type="match status" value="1"/>
</dbReference>
<evidence type="ECO:0000256" key="2">
    <source>
        <dbReference type="ARBA" id="ARBA00004225"/>
    </source>
</evidence>
<dbReference type="InterPro" id="IPR003918">
    <property type="entry name" value="NADH_UbQ_OxRdtase"/>
</dbReference>
<dbReference type="PANTHER" id="PTHR43507">
    <property type="entry name" value="NADH-UBIQUINONE OXIDOREDUCTASE CHAIN 4"/>
    <property type="match status" value="1"/>
</dbReference>
<feature type="transmembrane region" description="Helical" evidence="17">
    <location>
        <begin position="411"/>
        <end position="434"/>
    </location>
</feature>
<proteinExistence type="inferred from homology"/>
<evidence type="ECO:0000256" key="14">
    <source>
        <dbReference type="ARBA" id="ARBA00023128"/>
    </source>
</evidence>
<accession>Q09TF4</accession>
<evidence type="ECO:0000256" key="5">
    <source>
        <dbReference type="ARBA" id="ARBA00021006"/>
    </source>
</evidence>
<feature type="transmembrane region" description="Helical" evidence="17">
    <location>
        <begin position="376"/>
        <end position="399"/>
    </location>
</feature>
<evidence type="ECO:0000256" key="8">
    <source>
        <dbReference type="ARBA" id="ARBA00022692"/>
    </source>
</evidence>
<evidence type="ECO:0000256" key="13">
    <source>
        <dbReference type="ARBA" id="ARBA00023075"/>
    </source>
</evidence>
<evidence type="ECO:0000256" key="9">
    <source>
        <dbReference type="ARBA" id="ARBA00022967"/>
    </source>
</evidence>
<dbReference type="GO" id="GO:0008137">
    <property type="term" value="F:NADH dehydrogenase (ubiquinone) activity"/>
    <property type="evidence" value="ECO:0007669"/>
    <property type="project" value="UniProtKB-UniRule"/>
</dbReference>
<evidence type="ECO:0000256" key="7">
    <source>
        <dbReference type="ARBA" id="ARBA00022660"/>
    </source>
</evidence>
<feature type="signal peptide" evidence="18">
    <location>
        <begin position="1"/>
        <end position="21"/>
    </location>
</feature>
<feature type="transmembrane region" description="Helical" evidence="17">
    <location>
        <begin position="82"/>
        <end position="101"/>
    </location>
</feature>
<keyword evidence="10 17" id="KW-0249">Electron transport</keyword>
<evidence type="ECO:0000256" key="17">
    <source>
        <dbReference type="RuleBase" id="RU003297"/>
    </source>
</evidence>
<dbReference type="GO" id="GO:0015990">
    <property type="term" value="P:electron transport coupled proton transport"/>
    <property type="evidence" value="ECO:0007669"/>
    <property type="project" value="TreeGrafter"/>
</dbReference>
<comment type="similarity">
    <text evidence="3 17">Belongs to the complex I subunit 4 family.</text>
</comment>
<keyword evidence="9" id="KW-1278">Translocase</keyword>
<reference evidence="21" key="1">
    <citation type="journal article" date="2006" name="BMC Genomics">
        <title>The complete mitochondrial genome of the common sea slater, Ligia oceanica (Crustacea, Isopoda) bears a novel gene order and unusual control region features.</title>
        <authorList>
            <person name="Kilpert F."/>
            <person name="Podsiadlowski L."/>
        </authorList>
    </citation>
    <scope>NUCLEOTIDE SEQUENCE</scope>
</reference>
<evidence type="ECO:0000256" key="11">
    <source>
        <dbReference type="ARBA" id="ARBA00022989"/>
    </source>
</evidence>
<keyword evidence="6 17" id="KW-0813">Transport</keyword>
<keyword evidence="12 17" id="KW-0520">NAD</keyword>
<evidence type="ECO:0000256" key="16">
    <source>
        <dbReference type="ARBA" id="ARBA00049551"/>
    </source>
</evidence>
<dbReference type="GO" id="GO:0048039">
    <property type="term" value="F:ubiquinone binding"/>
    <property type="evidence" value="ECO:0007669"/>
    <property type="project" value="TreeGrafter"/>
</dbReference>
<keyword evidence="11 17" id="KW-1133">Transmembrane helix</keyword>
<evidence type="ECO:0000256" key="15">
    <source>
        <dbReference type="ARBA" id="ARBA00023136"/>
    </source>
</evidence>
<keyword evidence="13 17" id="KW-0830">Ubiquinone</keyword>
<evidence type="ECO:0000256" key="1">
    <source>
        <dbReference type="ARBA" id="ARBA00003257"/>
    </source>
</evidence>
<evidence type="ECO:0000256" key="18">
    <source>
        <dbReference type="SAM" id="SignalP"/>
    </source>
</evidence>
<dbReference type="EMBL" id="DQ442914">
    <property type="protein sequence ID" value="ABD95366.1"/>
    <property type="molecule type" value="Genomic_DNA"/>
</dbReference>
<feature type="transmembrane region" description="Helical" evidence="17">
    <location>
        <begin position="244"/>
        <end position="266"/>
    </location>
</feature>
<gene>
    <name evidence="21" type="primary">ND4</name>
</gene>
<keyword evidence="7 17" id="KW-0679">Respiratory chain</keyword>
<dbReference type="EC" id="7.1.1.2" evidence="4 17"/>
<evidence type="ECO:0000256" key="12">
    <source>
        <dbReference type="ARBA" id="ARBA00023027"/>
    </source>
</evidence>
<keyword evidence="18" id="KW-0732">Signal</keyword>
<comment type="subcellular location">
    <subcellularLocation>
        <location evidence="2 17">Mitochondrion membrane</location>
        <topology evidence="2 17">Multi-pass membrane protein</topology>
    </subcellularLocation>
</comment>
<sequence length="444" mass="49009">MMKLSFLAVTLLFCCSKWSTAAMMISLLTLFSIMWSKHDLGVFMIYTNFSWDSISSLLTILTLWTSMLMLMSSVKSSLTKNYSSMFVLLILILNSTLVLAFSVNNILVFYIMFEASLIPTFMLILGWGYQPERIQAGVYLLMYTIMASLPLLLTLLMWQNSSNTLDFYSIPPQTSKLMLNELFAAASVLAFLVKLPLYFVHLWLPKAHVEAPVAGSMILASVLLKLGGYGIYRMTPKLSLFLPTLGYSVMTWSLVGGVIISLLCLTQTDLKHLIALSSVAHMALVAGGLLTGSQWGVKGAIVIMMGHGFCSSGLFCIANMAYERIHSRSMKMIKGLMSLAPVMTLFWFLLSAANMAAPPSLNLLGEISSIISLLSWSNFLVLPLALLTFFAAASSLLLYSNTQHGKPCNMVFPFLPLTPLEILTLILHSIPLYLLSLNLSSMLV</sequence>
<feature type="transmembrane region" description="Helical" evidence="17">
    <location>
        <begin position="334"/>
        <end position="356"/>
    </location>
</feature>
<feature type="domain" description="NADH:quinone oxidoreductase/Mrp antiporter transmembrane" evidence="19">
    <location>
        <begin position="104"/>
        <end position="384"/>
    </location>
</feature>
<evidence type="ECO:0000256" key="4">
    <source>
        <dbReference type="ARBA" id="ARBA00012944"/>
    </source>
</evidence>
<dbReference type="GO" id="GO:0003954">
    <property type="term" value="F:NADH dehydrogenase activity"/>
    <property type="evidence" value="ECO:0007669"/>
    <property type="project" value="TreeGrafter"/>
</dbReference>
<name>Q09TF4_LIGOC</name>
<feature type="transmembrane region" description="Helical" evidence="17">
    <location>
        <begin position="211"/>
        <end position="232"/>
    </location>
</feature>
<feature type="transmembrane region" description="Helical" evidence="17">
    <location>
        <begin position="107"/>
        <end position="129"/>
    </location>
</feature>
<dbReference type="Pfam" id="PF01059">
    <property type="entry name" value="Oxidored_q5_N"/>
    <property type="match status" value="1"/>
</dbReference>
<keyword evidence="14 17" id="KW-0496">Mitochondrion</keyword>
<comment type="function">
    <text evidence="17">Core subunit of the mitochondrial membrane respiratory chain NADH dehydrogenase (Complex I) which catalyzes electron transfer from NADH through the respiratory chain, using ubiquinone as an electron acceptor. Essential for the catalytic activity and assembly of complex I.</text>
</comment>
<feature type="transmembrane region" description="Helical" evidence="17">
    <location>
        <begin position="45"/>
        <end position="70"/>
    </location>
</feature>
<feature type="transmembrane region" description="Helical" evidence="17">
    <location>
        <begin position="301"/>
        <end position="322"/>
    </location>
</feature>
<feature type="transmembrane region" description="Helical" evidence="17">
    <location>
        <begin position="136"/>
        <end position="158"/>
    </location>
</feature>
<keyword evidence="8 17" id="KW-0812">Transmembrane</keyword>
<dbReference type="InterPro" id="IPR000260">
    <property type="entry name" value="NADH4_N"/>
</dbReference>
<geneLocation type="mitochondrion" evidence="21"/>
<evidence type="ECO:0000259" key="19">
    <source>
        <dbReference type="Pfam" id="PF00361"/>
    </source>
</evidence>
<dbReference type="InterPro" id="IPR001750">
    <property type="entry name" value="ND/Mrp_TM"/>
</dbReference>
<comment type="catalytic activity">
    <reaction evidence="16 17">
        <text>a ubiquinone + NADH + 5 H(+)(in) = a ubiquinol + NAD(+) + 4 H(+)(out)</text>
        <dbReference type="Rhea" id="RHEA:29091"/>
        <dbReference type="Rhea" id="RHEA-COMP:9565"/>
        <dbReference type="Rhea" id="RHEA-COMP:9566"/>
        <dbReference type="ChEBI" id="CHEBI:15378"/>
        <dbReference type="ChEBI" id="CHEBI:16389"/>
        <dbReference type="ChEBI" id="CHEBI:17976"/>
        <dbReference type="ChEBI" id="CHEBI:57540"/>
        <dbReference type="ChEBI" id="CHEBI:57945"/>
        <dbReference type="EC" id="7.1.1.2"/>
    </reaction>
</comment>
<dbReference type="GO" id="GO:0031966">
    <property type="term" value="C:mitochondrial membrane"/>
    <property type="evidence" value="ECO:0007669"/>
    <property type="project" value="UniProtKB-SubCell"/>
</dbReference>
<dbReference type="GO" id="GO:0042773">
    <property type="term" value="P:ATP synthesis coupled electron transport"/>
    <property type="evidence" value="ECO:0007669"/>
    <property type="project" value="InterPro"/>
</dbReference>
<dbReference type="PRINTS" id="PR01437">
    <property type="entry name" value="NUOXDRDTASE4"/>
</dbReference>
<dbReference type="PANTHER" id="PTHR43507:SF20">
    <property type="entry name" value="NADH-UBIQUINONE OXIDOREDUCTASE CHAIN 4"/>
    <property type="match status" value="1"/>
</dbReference>